<dbReference type="EMBL" id="KB445585">
    <property type="protein sequence ID" value="EMD86156.1"/>
    <property type="molecule type" value="Genomic_DNA"/>
</dbReference>
<organism evidence="1 2">
    <name type="scientific">Cochliobolus heterostrophus (strain C5 / ATCC 48332 / race O)</name>
    <name type="common">Southern corn leaf blight fungus</name>
    <name type="synonym">Bipolaris maydis</name>
    <dbReference type="NCBI Taxonomy" id="701091"/>
    <lineage>
        <taxon>Eukaryota</taxon>
        <taxon>Fungi</taxon>
        <taxon>Dikarya</taxon>
        <taxon>Ascomycota</taxon>
        <taxon>Pezizomycotina</taxon>
        <taxon>Dothideomycetes</taxon>
        <taxon>Pleosporomycetidae</taxon>
        <taxon>Pleosporales</taxon>
        <taxon>Pleosporineae</taxon>
        <taxon>Pleosporaceae</taxon>
        <taxon>Bipolaris</taxon>
    </lineage>
</organism>
<protein>
    <submittedName>
        <fullName evidence="1">Uncharacterized protein</fullName>
    </submittedName>
</protein>
<proteinExistence type="predicted"/>
<reference evidence="1 2" key="1">
    <citation type="journal article" date="2012" name="PLoS Pathog.">
        <title>Diverse lifestyles and strategies of plant pathogenesis encoded in the genomes of eighteen Dothideomycetes fungi.</title>
        <authorList>
            <person name="Ohm R.A."/>
            <person name="Feau N."/>
            <person name="Henrissat B."/>
            <person name="Schoch C.L."/>
            <person name="Horwitz B.A."/>
            <person name="Barry K.W."/>
            <person name="Condon B.J."/>
            <person name="Copeland A.C."/>
            <person name="Dhillon B."/>
            <person name="Glaser F."/>
            <person name="Hesse C.N."/>
            <person name="Kosti I."/>
            <person name="LaButti K."/>
            <person name="Lindquist E.A."/>
            <person name="Lucas S."/>
            <person name="Salamov A.A."/>
            <person name="Bradshaw R.E."/>
            <person name="Ciuffetti L."/>
            <person name="Hamelin R.C."/>
            <person name="Kema G.H.J."/>
            <person name="Lawrence C."/>
            <person name="Scott J.A."/>
            <person name="Spatafora J.W."/>
            <person name="Turgeon B.G."/>
            <person name="de Wit P.J.G.M."/>
            <person name="Zhong S."/>
            <person name="Goodwin S.B."/>
            <person name="Grigoriev I.V."/>
        </authorList>
    </citation>
    <scope>NUCLEOTIDE SEQUENCE [LARGE SCALE GENOMIC DNA]</scope>
    <source>
        <strain evidence="2">C5 / ATCC 48332 / race O</strain>
    </source>
</reference>
<dbReference type="Proteomes" id="UP000016936">
    <property type="component" value="Unassembled WGS sequence"/>
</dbReference>
<gene>
    <name evidence="1" type="ORF">COCHEDRAFT_1160468</name>
</gene>
<dbReference type="OrthoDB" id="5667at2759"/>
<reference evidence="2" key="2">
    <citation type="journal article" date="2013" name="PLoS Genet.">
        <title>Comparative genome structure, secondary metabolite, and effector coding capacity across Cochliobolus pathogens.</title>
        <authorList>
            <person name="Condon B.J."/>
            <person name="Leng Y."/>
            <person name="Wu D."/>
            <person name="Bushley K.E."/>
            <person name="Ohm R.A."/>
            <person name="Otillar R."/>
            <person name="Martin J."/>
            <person name="Schackwitz W."/>
            <person name="Grimwood J."/>
            <person name="MohdZainudin N."/>
            <person name="Xue C."/>
            <person name="Wang R."/>
            <person name="Manning V.A."/>
            <person name="Dhillon B."/>
            <person name="Tu Z.J."/>
            <person name="Steffenson B.J."/>
            <person name="Salamov A."/>
            <person name="Sun H."/>
            <person name="Lowry S."/>
            <person name="LaButti K."/>
            <person name="Han J."/>
            <person name="Copeland A."/>
            <person name="Lindquist E."/>
            <person name="Barry K."/>
            <person name="Schmutz J."/>
            <person name="Baker S.E."/>
            <person name="Ciuffetti L.M."/>
            <person name="Grigoriev I.V."/>
            <person name="Zhong S."/>
            <person name="Turgeon B.G."/>
        </authorList>
    </citation>
    <scope>NUCLEOTIDE SEQUENCE [LARGE SCALE GENOMIC DNA]</scope>
    <source>
        <strain evidence="2">C5 / ATCC 48332 / race O</strain>
    </source>
</reference>
<sequence length="102" mass="11079">MFAFADISTEIVVFCFNESHTNANIIAFLSSLNRRITGMYMSMGTSTTGFAISFGLPVNGAQVDKYRGFEQVLISSGTISLSDGILTLSSRLVTRRGILDEV</sequence>
<evidence type="ECO:0000313" key="2">
    <source>
        <dbReference type="Proteomes" id="UP000016936"/>
    </source>
</evidence>
<dbReference type="OMA" id="CFNESHT"/>
<evidence type="ECO:0000313" key="1">
    <source>
        <dbReference type="EMBL" id="EMD86156.1"/>
    </source>
</evidence>
<keyword evidence="2" id="KW-1185">Reference proteome</keyword>
<accession>M2TWP4</accession>
<dbReference type="HOGENOM" id="CLU_001265_1_4_1"/>
<name>M2TWP4_COCH5</name>
<dbReference type="AlphaFoldDB" id="M2TWP4"/>